<dbReference type="NCBIfam" id="NF000940">
    <property type="entry name" value="PRK00094.1-2"/>
    <property type="match status" value="1"/>
</dbReference>
<dbReference type="PROSITE" id="PS00957">
    <property type="entry name" value="NAD_G3PDH"/>
    <property type="match status" value="1"/>
</dbReference>
<organism evidence="14 15">
    <name type="scientific">Anaerovorax odorimutans</name>
    <dbReference type="NCBI Taxonomy" id="109327"/>
    <lineage>
        <taxon>Bacteria</taxon>
        <taxon>Bacillati</taxon>
        <taxon>Bacillota</taxon>
        <taxon>Clostridia</taxon>
        <taxon>Peptostreptococcales</taxon>
        <taxon>Anaerovoracaceae</taxon>
        <taxon>Anaerovorax</taxon>
    </lineage>
</organism>
<evidence type="ECO:0000259" key="12">
    <source>
        <dbReference type="Pfam" id="PF01210"/>
    </source>
</evidence>
<dbReference type="PRINTS" id="PR00077">
    <property type="entry name" value="GPDHDRGNASE"/>
</dbReference>
<dbReference type="Pfam" id="PF07479">
    <property type="entry name" value="NAD_Gly3P_dh_C"/>
    <property type="match status" value="1"/>
</dbReference>
<dbReference type="Gene3D" id="3.40.50.720">
    <property type="entry name" value="NAD(P)-binding Rossmann-like Domain"/>
    <property type="match status" value="1"/>
</dbReference>
<dbReference type="InterPro" id="IPR013328">
    <property type="entry name" value="6PGD_dom2"/>
</dbReference>
<feature type="binding site" evidence="9">
    <location>
        <position position="11"/>
    </location>
    <ligand>
        <name>NADPH</name>
        <dbReference type="ChEBI" id="CHEBI:57783"/>
    </ligand>
</feature>
<comment type="catalytic activity">
    <reaction evidence="9">
        <text>sn-glycerol 3-phosphate + NAD(+) = dihydroxyacetone phosphate + NADH + H(+)</text>
        <dbReference type="Rhea" id="RHEA:11092"/>
        <dbReference type="ChEBI" id="CHEBI:15378"/>
        <dbReference type="ChEBI" id="CHEBI:57540"/>
        <dbReference type="ChEBI" id="CHEBI:57597"/>
        <dbReference type="ChEBI" id="CHEBI:57642"/>
        <dbReference type="ChEBI" id="CHEBI:57945"/>
        <dbReference type="EC" id="1.1.1.94"/>
    </reaction>
</comment>
<comment type="caution">
    <text evidence="9">Lacks conserved residue(s) required for the propagation of feature annotation.</text>
</comment>
<accession>A0ABT1RK30</accession>
<gene>
    <name evidence="9" type="primary">gpsA</name>
    <name evidence="14" type="ORF">NE619_02245</name>
</gene>
<reference evidence="14 15" key="1">
    <citation type="submission" date="2022-06" db="EMBL/GenBank/DDBJ databases">
        <title>Isolation of gut microbiota from human fecal samples.</title>
        <authorList>
            <person name="Pamer E.G."/>
            <person name="Barat B."/>
            <person name="Waligurski E."/>
            <person name="Medina S."/>
            <person name="Paddock L."/>
            <person name="Mostad J."/>
        </authorList>
    </citation>
    <scope>NUCLEOTIDE SEQUENCE [LARGE SCALE GENOMIC DNA]</scope>
    <source>
        <strain evidence="14 15">SL.3.17</strain>
    </source>
</reference>
<comment type="similarity">
    <text evidence="1 9 10">Belongs to the NAD-dependent glycerol-3-phosphate dehydrogenase family.</text>
</comment>
<keyword evidence="2 9" id="KW-0444">Lipid biosynthesis</keyword>
<dbReference type="InterPro" id="IPR036291">
    <property type="entry name" value="NAD(P)-bd_dom_sf"/>
</dbReference>
<evidence type="ECO:0000256" key="2">
    <source>
        <dbReference type="ARBA" id="ARBA00022516"/>
    </source>
</evidence>
<dbReference type="PIRSF" id="PIRSF000114">
    <property type="entry name" value="Glycerol-3-P_dh"/>
    <property type="match status" value="1"/>
</dbReference>
<keyword evidence="9" id="KW-0547">Nucleotide-binding</keyword>
<name>A0ABT1RK30_9FIRM</name>
<comment type="catalytic activity">
    <reaction evidence="9 11">
        <text>sn-glycerol 3-phosphate + NADP(+) = dihydroxyacetone phosphate + NADPH + H(+)</text>
        <dbReference type="Rhea" id="RHEA:11096"/>
        <dbReference type="ChEBI" id="CHEBI:15378"/>
        <dbReference type="ChEBI" id="CHEBI:57597"/>
        <dbReference type="ChEBI" id="CHEBI:57642"/>
        <dbReference type="ChEBI" id="CHEBI:57783"/>
        <dbReference type="ChEBI" id="CHEBI:58349"/>
        <dbReference type="EC" id="1.1.1.94"/>
    </reaction>
</comment>
<dbReference type="RefSeq" id="WP_256130719.1">
    <property type="nucleotide sequence ID" value="NZ_JANFXK010000001.1"/>
</dbReference>
<feature type="binding site" evidence="9">
    <location>
        <position position="252"/>
    </location>
    <ligand>
        <name>sn-glycerol 3-phosphate</name>
        <dbReference type="ChEBI" id="CHEBI:57597"/>
    </ligand>
</feature>
<feature type="active site" description="Proton acceptor" evidence="9">
    <location>
        <position position="189"/>
    </location>
</feature>
<protein>
    <recommendedName>
        <fullName evidence="9">Glycerol-3-phosphate dehydrogenase [NAD(P)+]</fullName>
        <ecNumber evidence="9">1.1.1.94</ecNumber>
    </recommendedName>
    <alternativeName>
        <fullName evidence="9">NAD(P)(+)-dependent glycerol-3-phosphate dehydrogenase</fullName>
    </alternativeName>
    <alternativeName>
        <fullName evidence="9">NAD(P)H-dependent dihydroxyacetone-phosphate reductase</fullName>
    </alternativeName>
</protein>
<feature type="binding site" evidence="9">
    <location>
        <position position="106"/>
    </location>
    <ligand>
        <name>sn-glycerol 3-phosphate</name>
        <dbReference type="ChEBI" id="CHEBI:57597"/>
    </ligand>
</feature>
<dbReference type="GO" id="GO:0047952">
    <property type="term" value="F:glycerol-3-phosphate dehydrogenase [NAD(P)+] activity"/>
    <property type="evidence" value="ECO:0007669"/>
    <property type="project" value="UniProtKB-EC"/>
</dbReference>
<dbReference type="InterPro" id="IPR008927">
    <property type="entry name" value="6-PGluconate_DH-like_C_sf"/>
</dbReference>
<dbReference type="SUPFAM" id="SSF48179">
    <property type="entry name" value="6-phosphogluconate dehydrogenase C-terminal domain-like"/>
    <property type="match status" value="1"/>
</dbReference>
<dbReference type="HAMAP" id="MF_00394">
    <property type="entry name" value="NAD_Glyc3P_dehydrog"/>
    <property type="match status" value="1"/>
</dbReference>
<keyword evidence="7 9" id="KW-0594">Phospholipid biosynthesis</keyword>
<feature type="binding site" evidence="9">
    <location>
        <position position="106"/>
    </location>
    <ligand>
        <name>NADPH</name>
        <dbReference type="ChEBI" id="CHEBI:57783"/>
    </ligand>
</feature>
<feature type="binding site" evidence="9">
    <location>
        <position position="189"/>
    </location>
    <ligand>
        <name>sn-glycerol 3-phosphate</name>
        <dbReference type="ChEBI" id="CHEBI:57597"/>
    </ligand>
</feature>
<comment type="subcellular location">
    <subcellularLocation>
        <location evidence="9">Cytoplasm</location>
    </subcellularLocation>
</comment>
<feature type="binding site" evidence="9">
    <location>
        <position position="277"/>
    </location>
    <ligand>
        <name>NADPH</name>
        <dbReference type="ChEBI" id="CHEBI:57783"/>
    </ligand>
</feature>
<feature type="domain" description="Glycerol-3-phosphate dehydrogenase NAD-dependent C-terminal" evidence="13">
    <location>
        <begin position="178"/>
        <end position="319"/>
    </location>
</feature>
<feature type="binding site" evidence="9">
    <location>
        <position position="253"/>
    </location>
    <ligand>
        <name>sn-glycerol 3-phosphate</name>
        <dbReference type="ChEBI" id="CHEBI:57597"/>
    </ligand>
</feature>
<feature type="binding site" evidence="9">
    <location>
        <position position="12"/>
    </location>
    <ligand>
        <name>NADPH</name>
        <dbReference type="ChEBI" id="CHEBI:57783"/>
    </ligand>
</feature>
<evidence type="ECO:0000313" key="14">
    <source>
        <dbReference type="EMBL" id="MCQ4635537.1"/>
    </source>
</evidence>
<feature type="binding site" evidence="9">
    <location>
        <position position="253"/>
    </location>
    <ligand>
        <name>NADPH</name>
        <dbReference type="ChEBI" id="CHEBI:57783"/>
    </ligand>
</feature>
<keyword evidence="3 9" id="KW-0521">NADP</keyword>
<feature type="domain" description="Glycerol-3-phosphate dehydrogenase NAD-dependent N-terminal" evidence="12">
    <location>
        <begin position="3"/>
        <end position="158"/>
    </location>
</feature>
<evidence type="ECO:0000256" key="5">
    <source>
        <dbReference type="ARBA" id="ARBA00023027"/>
    </source>
</evidence>
<feature type="binding site" evidence="9">
    <location>
        <position position="136"/>
    </location>
    <ligand>
        <name>sn-glycerol 3-phosphate</name>
        <dbReference type="ChEBI" id="CHEBI:57597"/>
    </ligand>
</feature>
<keyword evidence="5 9" id="KW-0520">NAD</keyword>
<dbReference type="PANTHER" id="PTHR11728">
    <property type="entry name" value="GLYCEROL-3-PHOSPHATE DEHYDROGENASE"/>
    <property type="match status" value="1"/>
</dbReference>
<evidence type="ECO:0000256" key="4">
    <source>
        <dbReference type="ARBA" id="ARBA00023002"/>
    </source>
</evidence>
<evidence type="ECO:0000259" key="13">
    <source>
        <dbReference type="Pfam" id="PF07479"/>
    </source>
</evidence>
<comment type="pathway">
    <text evidence="9">Membrane lipid metabolism; glycerophospholipid metabolism.</text>
</comment>
<feature type="binding site" evidence="9">
    <location>
        <position position="49"/>
    </location>
    <ligand>
        <name>NADPH</name>
        <dbReference type="ChEBI" id="CHEBI:57783"/>
    </ligand>
</feature>
<evidence type="ECO:0000313" key="15">
    <source>
        <dbReference type="Proteomes" id="UP001524502"/>
    </source>
</evidence>
<dbReference type="PANTHER" id="PTHR11728:SF1">
    <property type="entry name" value="GLYCEROL-3-PHOSPHATE DEHYDROGENASE [NAD(+)] 2, CHLOROPLASTIC"/>
    <property type="match status" value="1"/>
</dbReference>
<dbReference type="InterPro" id="IPR011128">
    <property type="entry name" value="G3P_DH_NAD-dep_N"/>
</dbReference>
<dbReference type="SUPFAM" id="SSF51735">
    <property type="entry name" value="NAD(P)-binding Rossmann-fold domains"/>
    <property type="match status" value="1"/>
</dbReference>
<keyword evidence="9" id="KW-0963">Cytoplasm</keyword>
<dbReference type="InterPro" id="IPR006109">
    <property type="entry name" value="G3P_DH_NAD-dep_C"/>
</dbReference>
<dbReference type="NCBIfam" id="NF000942">
    <property type="entry name" value="PRK00094.1-4"/>
    <property type="match status" value="1"/>
</dbReference>
<keyword evidence="6 9" id="KW-0443">Lipid metabolism</keyword>
<feature type="binding site" evidence="9">
    <location>
        <position position="279"/>
    </location>
    <ligand>
        <name>NADPH</name>
        <dbReference type="ChEBI" id="CHEBI:57783"/>
    </ligand>
</feature>
<proteinExistence type="inferred from homology"/>
<evidence type="ECO:0000256" key="9">
    <source>
        <dbReference type="HAMAP-Rule" id="MF_00394"/>
    </source>
</evidence>
<comment type="function">
    <text evidence="9">Catalyzes the reduction of the glycolytic intermediate dihydroxyacetone phosphate (DHAP) to sn-glycerol 3-phosphate (G3P), the key precursor for phospholipid synthesis.</text>
</comment>
<evidence type="ECO:0000256" key="11">
    <source>
        <dbReference type="RuleBase" id="RU000439"/>
    </source>
</evidence>
<keyword evidence="8 9" id="KW-1208">Phospholipid metabolism</keyword>
<evidence type="ECO:0000256" key="10">
    <source>
        <dbReference type="RuleBase" id="RU000437"/>
    </source>
</evidence>
<feature type="binding site" evidence="9">
    <location>
        <position position="134"/>
    </location>
    <ligand>
        <name>sn-glycerol 3-phosphate</name>
        <dbReference type="ChEBI" id="CHEBI:57597"/>
    </ligand>
</feature>
<dbReference type="EC" id="1.1.1.94" evidence="9"/>
<evidence type="ECO:0000256" key="3">
    <source>
        <dbReference type="ARBA" id="ARBA00022857"/>
    </source>
</evidence>
<dbReference type="Gene3D" id="1.10.1040.10">
    <property type="entry name" value="N-(1-d-carboxylethyl)-l-norvaline Dehydrogenase, domain 2"/>
    <property type="match status" value="1"/>
</dbReference>
<feature type="binding site" evidence="9">
    <location>
        <position position="242"/>
    </location>
    <ligand>
        <name>sn-glycerol 3-phosphate</name>
        <dbReference type="ChEBI" id="CHEBI:57597"/>
    </ligand>
</feature>
<dbReference type="Pfam" id="PF01210">
    <property type="entry name" value="NAD_Gly3P_dh_N"/>
    <property type="match status" value="1"/>
</dbReference>
<keyword evidence="4 9" id="KW-0560">Oxidoreductase</keyword>
<evidence type="ECO:0000256" key="7">
    <source>
        <dbReference type="ARBA" id="ARBA00023209"/>
    </source>
</evidence>
<dbReference type="Proteomes" id="UP001524502">
    <property type="component" value="Unassembled WGS sequence"/>
</dbReference>
<dbReference type="NCBIfam" id="NF000941">
    <property type="entry name" value="PRK00094.1-3"/>
    <property type="match status" value="1"/>
</dbReference>
<sequence length="331" mass="36102">MKKVGVIGAGSWGTALALTLSGKGHQVTIWDVNPQHLEELQAKRENVRYLPDIKFNDNMKIGKTVEETIKDADMVLFSAPAQHFRSALENALPYLKPEMILVNVAKGIEQKTLLRMSKIAFEILPEARYVVLSGPSHAEEVGLRLPTTVAVASNDLKLAEEVQEIFMTDRFRVYTTEDVVGVELGGSLKNIIALCAGISDGMGFGDNAKAALMTRGLAEIKRLGIKLGADPATFAGLTGVGDLIVTCTSMHSRNRRCGIMIGEGMAPEEATEKVGMVVEGMFTTEAAYELAQREQVEMPITQQLYEVINGRADARDAVEILMGRDKKHEQA</sequence>
<keyword evidence="15" id="KW-1185">Reference proteome</keyword>
<evidence type="ECO:0000256" key="8">
    <source>
        <dbReference type="ARBA" id="ARBA00023264"/>
    </source>
</evidence>
<feature type="binding site" evidence="9">
    <location>
        <position position="254"/>
    </location>
    <ligand>
        <name>sn-glycerol 3-phosphate</name>
        <dbReference type="ChEBI" id="CHEBI:57597"/>
    </ligand>
</feature>
<comment type="caution">
    <text evidence="14">The sequence shown here is derived from an EMBL/GenBank/DDBJ whole genome shotgun (WGS) entry which is preliminary data.</text>
</comment>
<feature type="binding site" evidence="9">
    <location>
        <position position="138"/>
    </location>
    <ligand>
        <name>NADPH</name>
        <dbReference type="ChEBI" id="CHEBI:57783"/>
    </ligand>
</feature>
<evidence type="ECO:0000256" key="6">
    <source>
        <dbReference type="ARBA" id="ARBA00023098"/>
    </source>
</evidence>
<dbReference type="InterPro" id="IPR006168">
    <property type="entry name" value="G3P_DH_NAD-dep"/>
</dbReference>
<dbReference type="EMBL" id="JANFXK010000001">
    <property type="protein sequence ID" value="MCQ4635537.1"/>
    <property type="molecule type" value="Genomic_DNA"/>
</dbReference>
<evidence type="ECO:0000256" key="1">
    <source>
        <dbReference type="ARBA" id="ARBA00011009"/>
    </source>
</evidence>